<organism evidence="2 3">
    <name type="scientific">Futiania mangrovi</name>
    <dbReference type="NCBI Taxonomy" id="2959716"/>
    <lineage>
        <taxon>Bacteria</taxon>
        <taxon>Pseudomonadati</taxon>
        <taxon>Pseudomonadota</taxon>
        <taxon>Alphaproteobacteria</taxon>
        <taxon>Futianiales</taxon>
        <taxon>Futianiaceae</taxon>
        <taxon>Futiania</taxon>
    </lineage>
</organism>
<dbReference type="InterPro" id="IPR029058">
    <property type="entry name" value="AB_hydrolase_fold"/>
</dbReference>
<dbReference type="Gene3D" id="3.40.50.1820">
    <property type="entry name" value="alpha/beta hydrolase"/>
    <property type="match status" value="1"/>
</dbReference>
<proteinExistence type="predicted"/>
<keyword evidence="2" id="KW-0378">Hydrolase</keyword>
<dbReference type="PRINTS" id="PR00111">
    <property type="entry name" value="ABHYDROLASE"/>
</dbReference>
<evidence type="ECO:0000313" key="3">
    <source>
        <dbReference type="Proteomes" id="UP001055804"/>
    </source>
</evidence>
<dbReference type="Pfam" id="PF12697">
    <property type="entry name" value="Abhydrolase_6"/>
    <property type="match status" value="1"/>
</dbReference>
<reference evidence="2" key="1">
    <citation type="submission" date="2022-06" db="EMBL/GenBank/DDBJ databases">
        <title>Isolation and Genomics of Futiania mangrovii gen. nov., sp. nov., a Rare and Metabolically-versatile member in the Class Alphaproteobacteria.</title>
        <authorList>
            <person name="Liu L."/>
            <person name="Huang W.-C."/>
            <person name="Pan J."/>
            <person name="Li J."/>
            <person name="Huang Y."/>
            <person name="Du H."/>
            <person name="Liu Y."/>
            <person name="Li M."/>
        </authorList>
    </citation>
    <scope>NUCLEOTIDE SEQUENCE</scope>
    <source>
        <strain evidence="2">FT118</strain>
    </source>
</reference>
<dbReference type="Proteomes" id="UP001055804">
    <property type="component" value="Unassembled WGS sequence"/>
</dbReference>
<evidence type="ECO:0000313" key="2">
    <source>
        <dbReference type="EMBL" id="MCP1335578.1"/>
    </source>
</evidence>
<dbReference type="PANTHER" id="PTHR43798:SF29">
    <property type="entry name" value="AB HYDROLASE-1 DOMAIN-CONTAINING PROTEIN"/>
    <property type="match status" value="1"/>
</dbReference>
<dbReference type="EMBL" id="JAMZFT010000001">
    <property type="protein sequence ID" value="MCP1335578.1"/>
    <property type="molecule type" value="Genomic_DNA"/>
</dbReference>
<dbReference type="InterPro" id="IPR000073">
    <property type="entry name" value="AB_hydrolase_1"/>
</dbReference>
<accession>A0A9J6PHL8</accession>
<dbReference type="GO" id="GO:0016787">
    <property type="term" value="F:hydrolase activity"/>
    <property type="evidence" value="ECO:0007669"/>
    <property type="project" value="UniProtKB-KW"/>
</dbReference>
<protein>
    <submittedName>
        <fullName evidence="2">Alpha/beta hydrolase</fullName>
    </submittedName>
</protein>
<keyword evidence="3" id="KW-1185">Reference proteome</keyword>
<feature type="domain" description="AB hydrolase-1" evidence="1">
    <location>
        <begin position="41"/>
        <end position="224"/>
    </location>
</feature>
<dbReference type="AlphaFoldDB" id="A0A9J6PHL8"/>
<gene>
    <name evidence="2" type="ORF">NJQ99_04065</name>
</gene>
<sequence>MDRQNLVLVPGLICTDALYAPQIDALSPYADIMVADHRRHDSMAAIAAAILEEAPRFFALGGLSMGGYIAFEIMRQAPERVTKLALMDTSARPDTDEQRKRRAGLIDQADHGKFKGVTRGLLPLFIHEDRLHDAPLVETIMQMAKDTGREAFKRQQTAIMGRADSRPLLPSIQCPTVVVCGRQDALTPLSLAEEMADAIPTARLEIVEDCGHLPTLERPEAVNAILKDWLVG</sequence>
<dbReference type="InterPro" id="IPR050266">
    <property type="entry name" value="AB_hydrolase_sf"/>
</dbReference>
<dbReference type="PANTHER" id="PTHR43798">
    <property type="entry name" value="MONOACYLGLYCEROL LIPASE"/>
    <property type="match status" value="1"/>
</dbReference>
<evidence type="ECO:0000259" key="1">
    <source>
        <dbReference type="Pfam" id="PF12697"/>
    </source>
</evidence>
<name>A0A9J6PHL8_9PROT</name>
<comment type="caution">
    <text evidence="2">The sequence shown here is derived from an EMBL/GenBank/DDBJ whole genome shotgun (WGS) entry which is preliminary data.</text>
</comment>
<dbReference type="SUPFAM" id="SSF53474">
    <property type="entry name" value="alpha/beta-Hydrolases"/>
    <property type="match status" value="1"/>
</dbReference>
<dbReference type="RefSeq" id="WP_269331518.1">
    <property type="nucleotide sequence ID" value="NZ_JAMZFT010000001.1"/>
</dbReference>